<dbReference type="AlphaFoldDB" id="A0A1B4XEK6"/>
<dbReference type="GO" id="GO:0009289">
    <property type="term" value="C:pilus"/>
    <property type="evidence" value="ECO:0007669"/>
    <property type="project" value="InterPro"/>
</dbReference>
<dbReference type="PANTHER" id="PTHR30093:SF34">
    <property type="entry name" value="PREPILIN PEPTIDASE-DEPENDENT PROTEIN D"/>
    <property type="match status" value="1"/>
</dbReference>
<keyword evidence="4" id="KW-0472">Membrane</keyword>
<keyword evidence="6" id="KW-1185">Reference proteome</keyword>
<dbReference type="EMBL" id="AP014879">
    <property type="protein sequence ID" value="BAV33226.1"/>
    <property type="molecule type" value="Genomic_DNA"/>
</dbReference>
<organism evidence="5 6">
    <name type="scientific">Sulfuricaulis limicola</name>
    <dbReference type="NCBI Taxonomy" id="1620215"/>
    <lineage>
        <taxon>Bacteria</taxon>
        <taxon>Pseudomonadati</taxon>
        <taxon>Pseudomonadota</taxon>
        <taxon>Gammaproteobacteria</taxon>
        <taxon>Acidiferrobacterales</taxon>
        <taxon>Acidiferrobacteraceae</taxon>
        <taxon>Sulfuricaulis</taxon>
    </lineage>
</organism>
<dbReference type="Gene3D" id="3.30.700.10">
    <property type="entry name" value="Glycoprotein, Type 4 Pilin"/>
    <property type="match status" value="1"/>
</dbReference>
<keyword evidence="2" id="KW-0488">Methylation</keyword>
<dbReference type="InterPro" id="IPR001082">
    <property type="entry name" value="Pilin"/>
</dbReference>
<dbReference type="FunCoup" id="A0A1B4XEK6">
    <property type="interactions" value="24"/>
</dbReference>
<dbReference type="Proteomes" id="UP000243180">
    <property type="component" value="Chromosome"/>
</dbReference>
<dbReference type="SUPFAM" id="SSF54523">
    <property type="entry name" value="Pili subunits"/>
    <property type="match status" value="1"/>
</dbReference>
<keyword evidence="3" id="KW-0281">Fimbrium</keyword>
<dbReference type="RefSeq" id="WP_096360108.1">
    <property type="nucleotide sequence ID" value="NZ_AP014879.1"/>
</dbReference>
<accession>A0A1B4XEK6</accession>
<proteinExistence type="inferred from homology"/>
<dbReference type="Pfam" id="PF07963">
    <property type="entry name" value="N_methyl"/>
    <property type="match status" value="1"/>
</dbReference>
<dbReference type="InterPro" id="IPR045584">
    <property type="entry name" value="Pilin-like"/>
</dbReference>
<sequence>MKKLQQGFTLIELMIVVAIIGILAAIAVPAYQDYTIRSRVSEAASLSGAVRTAIDVAFSEGFDLGSIPTTPESLNISASTSYKSKYVSKVAYTANGTITVTLKNTVNELGTAKGGTVIYGPTNQGGNLSWTVTGSVPTKYRPKN</sequence>
<keyword evidence="4" id="KW-0812">Transmembrane</keyword>
<evidence type="ECO:0000313" key="5">
    <source>
        <dbReference type="EMBL" id="BAV33226.1"/>
    </source>
</evidence>
<gene>
    <name evidence="5" type="ORF">SCL_0908</name>
</gene>
<evidence type="ECO:0000256" key="1">
    <source>
        <dbReference type="ARBA" id="ARBA00005233"/>
    </source>
</evidence>
<evidence type="ECO:0000256" key="4">
    <source>
        <dbReference type="SAM" id="Phobius"/>
    </source>
</evidence>
<dbReference type="PROSITE" id="PS00409">
    <property type="entry name" value="PROKAR_NTER_METHYL"/>
    <property type="match status" value="1"/>
</dbReference>
<evidence type="ECO:0000256" key="2">
    <source>
        <dbReference type="ARBA" id="ARBA00022481"/>
    </source>
</evidence>
<dbReference type="OrthoDB" id="5767514at2"/>
<comment type="similarity">
    <text evidence="1 3">Belongs to the N-Me-Phe pilin family.</text>
</comment>
<dbReference type="GO" id="GO:0007155">
    <property type="term" value="P:cell adhesion"/>
    <property type="evidence" value="ECO:0007669"/>
    <property type="project" value="InterPro"/>
</dbReference>
<dbReference type="NCBIfam" id="TIGR02532">
    <property type="entry name" value="IV_pilin_GFxxxE"/>
    <property type="match status" value="1"/>
</dbReference>
<dbReference type="InParanoid" id="A0A1B4XEK6"/>
<protein>
    <submittedName>
        <fullName evidence="5">Fimbrial protein</fullName>
    </submittedName>
</protein>
<evidence type="ECO:0000313" key="6">
    <source>
        <dbReference type="Proteomes" id="UP000243180"/>
    </source>
</evidence>
<dbReference type="KEGG" id="slim:SCL_0908"/>
<keyword evidence="4" id="KW-1133">Transmembrane helix</keyword>
<feature type="transmembrane region" description="Helical" evidence="4">
    <location>
        <begin position="7"/>
        <end position="31"/>
    </location>
</feature>
<name>A0A1B4XEK6_9GAMM</name>
<evidence type="ECO:0000256" key="3">
    <source>
        <dbReference type="RuleBase" id="RU000389"/>
    </source>
</evidence>
<dbReference type="Pfam" id="PF00114">
    <property type="entry name" value="Pilin"/>
    <property type="match status" value="1"/>
</dbReference>
<dbReference type="InterPro" id="IPR012902">
    <property type="entry name" value="N_methyl_site"/>
</dbReference>
<dbReference type="PANTHER" id="PTHR30093">
    <property type="entry name" value="GENERAL SECRETION PATHWAY PROTEIN G"/>
    <property type="match status" value="1"/>
</dbReference>
<reference evidence="5 6" key="1">
    <citation type="submission" date="2015-05" db="EMBL/GenBank/DDBJ databases">
        <title>Complete genome sequence of a sulfur-oxidizing gammaproteobacterium strain HA5.</title>
        <authorList>
            <person name="Miura A."/>
            <person name="Kojima H."/>
            <person name="Fukui M."/>
        </authorList>
    </citation>
    <scope>NUCLEOTIDE SEQUENCE [LARGE SCALE GENOMIC DNA]</scope>
    <source>
        <strain evidence="5 6">HA5</strain>
    </source>
</reference>